<evidence type="ECO:0000256" key="5">
    <source>
        <dbReference type="ARBA" id="ARBA00022989"/>
    </source>
</evidence>
<evidence type="ECO:0000256" key="8">
    <source>
        <dbReference type="SAM" id="Phobius"/>
    </source>
</evidence>
<reference evidence="9 10" key="1">
    <citation type="submission" date="2020-10" db="EMBL/GenBank/DDBJ databases">
        <authorList>
            <person name="Peeters C."/>
        </authorList>
    </citation>
    <scope>NUCLEOTIDE SEQUENCE [LARGE SCALE GENOMIC DNA]</scope>
    <source>
        <strain evidence="9 10">LMG 27952</strain>
    </source>
</reference>
<feature type="transmembrane region" description="Helical" evidence="8">
    <location>
        <begin position="138"/>
        <end position="159"/>
    </location>
</feature>
<comment type="caution">
    <text evidence="9">The sequence shown here is derived from an EMBL/GenBank/DDBJ whole genome shotgun (WGS) entry which is preliminary data.</text>
</comment>
<feature type="transmembrane region" description="Helical" evidence="8">
    <location>
        <begin position="402"/>
        <end position="429"/>
    </location>
</feature>
<feature type="transmembrane region" description="Helical" evidence="8">
    <location>
        <begin position="165"/>
        <end position="184"/>
    </location>
</feature>
<keyword evidence="10" id="KW-1185">Reference proteome</keyword>
<keyword evidence="6 8" id="KW-0472">Membrane</keyword>
<feature type="transmembrane region" description="Helical" evidence="8">
    <location>
        <begin position="247"/>
        <end position="267"/>
    </location>
</feature>
<evidence type="ECO:0000256" key="2">
    <source>
        <dbReference type="ARBA" id="ARBA00022475"/>
    </source>
</evidence>
<dbReference type="RefSeq" id="WP_201696629.1">
    <property type="nucleotide sequence ID" value="NZ_CAJHCQ010000006.1"/>
</dbReference>
<dbReference type="Proteomes" id="UP000656319">
    <property type="component" value="Unassembled WGS sequence"/>
</dbReference>
<keyword evidence="3" id="KW-0808">Transferase</keyword>
<keyword evidence="2" id="KW-1003">Cell membrane</keyword>
<evidence type="ECO:0008006" key="11">
    <source>
        <dbReference type="Google" id="ProtNLM"/>
    </source>
</evidence>
<keyword evidence="4 8" id="KW-0812">Transmembrane</keyword>
<evidence type="ECO:0000256" key="1">
    <source>
        <dbReference type="ARBA" id="ARBA00004651"/>
    </source>
</evidence>
<sequence length="447" mass="49668">MDIISNTRLRPQYGVSGNHARVRRQIIYLCFFVLVVSPVFDEIIRLGNGRWHDLQTPGALGHAFRWLSHFVRGGEYGDSWNAMLAALNWFAQHPGGRLYEQLFFVDHIKFQYPPSSLLLFDWLARMGVKLNNLMLNDINGWVIAFNCVVNALIATKLAAREDCYAPFRVHLGIMVALATLLYYPVGKAFELGQIQVWINALFSVAALAWLSGRKGAAGVLIGLACLIKPQLALFLVWGAWRREWRFVLAWGVVAVAGNLLAVATFGWQNHLDYLRVLHELSRTGESYIANQSFNGLLNRMFAHGNVAVFDAHGFPPYQPAVYLGTLATSIILIAAALVRPRRSEASSLQDFLRAGLTFTLASPIAWEHHFGLLPVVYVATLFTLLARKAPNERALGLTILSVSFLLTGHWLGGSWTFLGVLALLAMVHWSSDGALPQTSGNALERGF</sequence>
<gene>
    <name evidence="9" type="ORF">LMG27952_02929</name>
</gene>
<organism evidence="9 10">
    <name type="scientific">Paraburkholderia hiiakae</name>
    <dbReference type="NCBI Taxonomy" id="1081782"/>
    <lineage>
        <taxon>Bacteria</taxon>
        <taxon>Pseudomonadati</taxon>
        <taxon>Pseudomonadota</taxon>
        <taxon>Betaproteobacteria</taxon>
        <taxon>Burkholderiales</taxon>
        <taxon>Burkholderiaceae</taxon>
        <taxon>Paraburkholderia</taxon>
    </lineage>
</organism>
<evidence type="ECO:0000313" key="10">
    <source>
        <dbReference type="Proteomes" id="UP000656319"/>
    </source>
</evidence>
<evidence type="ECO:0000256" key="4">
    <source>
        <dbReference type="ARBA" id="ARBA00022692"/>
    </source>
</evidence>
<feature type="transmembrane region" description="Helical" evidence="8">
    <location>
        <begin position="372"/>
        <end position="390"/>
    </location>
</feature>
<feature type="transmembrane region" description="Helical" evidence="8">
    <location>
        <begin position="218"/>
        <end position="240"/>
    </location>
</feature>
<dbReference type="InterPro" id="IPR018584">
    <property type="entry name" value="GT87"/>
</dbReference>
<dbReference type="EMBL" id="CAJHCQ010000006">
    <property type="protein sequence ID" value="CAD6534329.1"/>
    <property type="molecule type" value="Genomic_DNA"/>
</dbReference>
<evidence type="ECO:0000256" key="7">
    <source>
        <dbReference type="ARBA" id="ARBA00024033"/>
    </source>
</evidence>
<keyword evidence="5 8" id="KW-1133">Transmembrane helix</keyword>
<evidence type="ECO:0000313" key="9">
    <source>
        <dbReference type="EMBL" id="CAD6534329.1"/>
    </source>
</evidence>
<name>A0ABM8NN46_9BURK</name>
<comment type="subcellular location">
    <subcellularLocation>
        <location evidence="1">Cell membrane</location>
        <topology evidence="1">Multi-pass membrane protein</topology>
    </subcellularLocation>
</comment>
<dbReference type="Pfam" id="PF09594">
    <property type="entry name" value="GT87"/>
    <property type="match status" value="1"/>
</dbReference>
<protein>
    <recommendedName>
        <fullName evidence="11">DUF2029 domain-containing protein</fullName>
    </recommendedName>
</protein>
<evidence type="ECO:0000256" key="3">
    <source>
        <dbReference type="ARBA" id="ARBA00022679"/>
    </source>
</evidence>
<accession>A0ABM8NN46</accession>
<feature type="transmembrane region" description="Helical" evidence="8">
    <location>
        <begin position="320"/>
        <end position="338"/>
    </location>
</feature>
<comment type="similarity">
    <text evidence="7">Belongs to the glycosyltransferase 87 family.</text>
</comment>
<evidence type="ECO:0000256" key="6">
    <source>
        <dbReference type="ARBA" id="ARBA00023136"/>
    </source>
</evidence>
<proteinExistence type="inferred from homology"/>
<feature type="transmembrane region" description="Helical" evidence="8">
    <location>
        <begin position="196"/>
        <end position="212"/>
    </location>
</feature>